<reference evidence="4 5" key="1">
    <citation type="submission" date="2019-02" db="EMBL/GenBank/DDBJ databases">
        <title>Deep-cultivation of Planctomycetes and their phenomic and genomic characterization uncovers novel biology.</title>
        <authorList>
            <person name="Wiegand S."/>
            <person name="Jogler M."/>
            <person name="Boedeker C."/>
            <person name="Pinto D."/>
            <person name="Vollmers J."/>
            <person name="Rivas-Marin E."/>
            <person name="Kohn T."/>
            <person name="Peeters S.H."/>
            <person name="Heuer A."/>
            <person name="Rast P."/>
            <person name="Oberbeckmann S."/>
            <person name="Bunk B."/>
            <person name="Jeske O."/>
            <person name="Meyerdierks A."/>
            <person name="Storesund J.E."/>
            <person name="Kallscheuer N."/>
            <person name="Luecker S."/>
            <person name="Lage O.M."/>
            <person name="Pohl T."/>
            <person name="Merkel B.J."/>
            <person name="Hornburger P."/>
            <person name="Mueller R.-W."/>
            <person name="Bruemmer F."/>
            <person name="Labrenz M."/>
            <person name="Spormann A.M."/>
            <person name="Op den Camp H."/>
            <person name="Overmann J."/>
            <person name="Amann R."/>
            <person name="Jetten M.S.M."/>
            <person name="Mascher T."/>
            <person name="Medema M.H."/>
            <person name="Devos D.P."/>
            <person name="Kaster A.-K."/>
            <person name="Ovreas L."/>
            <person name="Rohde M."/>
            <person name="Galperin M.Y."/>
            <person name="Jogler C."/>
        </authorList>
    </citation>
    <scope>NUCLEOTIDE SEQUENCE [LARGE SCALE GENOMIC DNA]</scope>
    <source>
        <strain evidence="4 5">TBK1r</strain>
    </source>
</reference>
<organism evidence="4 5">
    <name type="scientific">Stieleria magnilauensis</name>
    <dbReference type="NCBI Taxonomy" id="2527963"/>
    <lineage>
        <taxon>Bacteria</taxon>
        <taxon>Pseudomonadati</taxon>
        <taxon>Planctomycetota</taxon>
        <taxon>Planctomycetia</taxon>
        <taxon>Pirellulales</taxon>
        <taxon>Pirellulaceae</taxon>
        <taxon>Stieleria</taxon>
    </lineage>
</organism>
<protein>
    <submittedName>
        <fullName evidence="4">GDSL-like Lipase/Acylhydrolase</fullName>
    </submittedName>
</protein>
<evidence type="ECO:0000313" key="4">
    <source>
        <dbReference type="EMBL" id="QDV82458.1"/>
    </source>
</evidence>
<dbReference type="InterPro" id="IPR013830">
    <property type="entry name" value="SGNH_hydro"/>
</dbReference>
<feature type="region of interest" description="Disordered" evidence="1">
    <location>
        <begin position="1"/>
        <end position="22"/>
    </location>
</feature>
<feature type="transmembrane region" description="Helical" evidence="2">
    <location>
        <begin position="30"/>
        <end position="52"/>
    </location>
</feature>
<dbReference type="RefSeq" id="WP_145208356.1">
    <property type="nucleotide sequence ID" value="NZ_CP036432.1"/>
</dbReference>
<evidence type="ECO:0000256" key="2">
    <source>
        <dbReference type="SAM" id="Phobius"/>
    </source>
</evidence>
<dbReference type="Proteomes" id="UP000318081">
    <property type="component" value="Chromosome"/>
</dbReference>
<feature type="domain" description="SGNH hydrolase-type esterase" evidence="3">
    <location>
        <begin position="120"/>
        <end position="338"/>
    </location>
</feature>
<feature type="compositionally biased region" description="Pro residues" evidence="1">
    <location>
        <begin position="12"/>
        <end position="22"/>
    </location>
</feature>
<evidence type="ECO:0000256" key="1">
    <source>
        <dbReference type="SAM" id="MobiDB-lite"/>
    </source>
</evidence>
<dbReference type="SUPFAM" id="SSF52266">
    <property type="entry name" value="SGNH hydrolase"/>
    <property type="match status" value="1"/>
</dbReference>
<evidence type="ECO:0000313" key="5">
    <source>
        <dbReference type="Proteomes" id="UP000318081"/>
    </source>
</evidence>
<dbReference type="Pfam" id="PF13472">
    <property type="entry name" value="Lipase_GDSL_2"/>
    <property type="match status" value="1"/>
</dbReference>
<accession>A0ABX5XKE9</accession>
<gene>
    <name evidence="4" type="ORF">TBK1r_13880</name>
</gene>
<sequence>MVKKKSPSQSKPAPPQAAPPRPNLSVRRKVILSIVVVASFFLVAEALLRVAGYRVPLGVERMEFTFPIDDYNTNSPQPFLARDDTLFWRPRPGALGHNSTGFYGPEFSADKPDGVFRVVCLGDSCTHFGPITYPDMLRAYLDKVAPGKFEVINAGVIGYTSFQGKRLLETEAIGWEPDLVTVYFGWNDHWLARGFQDKDQQSGESTVADGLGNARIFQLIRSFVKRPSATADSGMRVEPEDYRANLKEIGAICEANGIHCWYLTAPHAFDIGVPPYLIESGEAKNLEDLLEIHRNYNQIVRDVADARGDTLIDLAKEIDPMNKLELFIDDHIHLSQQGRLLVAKRLAEELRASGILQVDDAE</sequence>
<dbReference type="Gene3D" id="3.40.50.1110">
    <property type="entry name" value="SGNH hydrolase"/>
    <property type="match status" value="1"/>
</dbReference>
<dbReference type="EMBL" id="CP036432">
    <property type="protein sequence ID" value="QDV82458.1"/>
    <property type="molecule type" value="Genomic_DNA"/>
</dbReference>
<keyword evidence="2" id="KW-1133">Transmembrane helix</keyword>
<keyword evidence="2" id="KW-0472">Membrane</keyword>
<dbReference type="PANTHER" id="PTHR14209:SF19">
    <property type="entry name" value="ISOAMYL ACETATE-HYDROLYZING ESTERASE 1 HOMOLOG"/>
    <property type="match status" value="1"/>
</dbReference>
<name>A0ABX5XKE9_9BACT</name>
<keyword evidence="2" id="KW-0812">Transmembrane</keyword>
<proteinExistence type="predicted"/>
<keyword evidence="5" id="KW-1185">Reference proteome</keyword>
<dbReference type="InterPro" id="IPR045136">
    <property type="entry name" value="Iah1-like"/>
</dbReference>
<dbReference type="InterPro" id="IPR036514">
    <property type="entry name" value="SGNH_hydro_sf"/>
</dbReference>
<dbReference type="PANTHER" id="PTHR14209">
    <property type="entry name" value="ISOAMYL ACETATE-HYDROLYZING ESTERASE 1"/>
    <property type="match status" value="1"/>
</dbReference>
<evidence type="ECO:0000259" key="3">
    <source>
        <dbReference type="Pfam" id="PF13472"/>
    </source>
</evidence>